<gene>
    <name evidence="1" type="ORF">SAMN05660477_00856</name>
</gene>
<proteinExistence type="predicted"/>
<evidence type="ECO:0000313" key="1">
    <source>
        <dbReference type="EMBL" id="SKB72930.1"/>
    </source>
</evidence>
<dbReference type="AlphaFoldDB" id="A0A1T5DMW9"/>
<dbReference type="InterPro" id="IPR018534">
    <property type="entry name" value="Tet_reg_excision_RteC"/>
</dbReference>
<dbReference type="Proteomes" id="UP000191112">
    <property type="component" value="Unassembled WGS sequence"/>
</dbReference>
<dbReference type="OrthoDB" id="790983at2"/>
<keyword evidence="2" id="KW-1185">Reference proteome</keyword>
<evidence type="ECO:0000313" key="2">
    <source>
        <dbReference type="Proteomes" id="UP000191112"/>
    </source>
</evidence>
<protein>
    <submittedName>
        <fullName evidence="1">RteC protein</fullName>
    </submittedName>
</protein>
<dbReference type="STRING" id="619805.SAMN05660477_00856"/>
<dbReference type="EMBL" id="FUYZ01000002">
    <property type="protein sequence ID" value="SKB72930.1"/>
    <property type="molecule type" value="Genomic_DNA"/>
</dbReference>
<name>A0A1T5DMW9_9FLAO</name>
<sequence>MEAKIFFRKVENLIYTLNRDLDLNSEGKKDTIAKAEYALVIIDACILKLKELLSTYDFTCIADEIAFFKDLKPKVISQFIYYSQTLQIESSKPKGGHKTLLKYYSNELLKLRYFYNEHKEFYNYYRRKATYLDTKYFLRNNFDLKMRLSSHHYNFDQNFTTPYDNILATIIANDLLELDLHIAITKAGKFDVFENKSSLSWTGSKSSLVELVFALHHSKCINSGNIELVELMSAFSQLFNINVGNFYKTITEIKNRKTGRNKFLQNLNDSLNQLFLDDM</sequence>
<accession>A0A1T5DMW9</accession>
<reference evidence="1 2" key="1">
    <citation type="submission" date="2017-02" db="EMBL/GenBank/DDBJ databases">
        <authorList>
            <person name="Peterson S.W."/>
        </authorList>
    </citation>
    <scope>NUCLEOTIDE SEQUENCE [LARGE SCALE GENOMIC DNA]</scope>
    <source>
        <strain evidence="1 2">DSM 22323</strain>
    </source>
</reference>
<dbReference type="Pfam" id="PF09357">
    <property type="entry name" value="RteC"/>
    <property type="match status" value="1"/>
</dbReference>
<organism evidence="1 2">
    <name type="scientific">Soonwooa buanensis</name>
    <dbReference type="NCBI Taxonomy" id="619805"/>
    <lineage>
        <taxon>Bacteria</taxon>
        <taxon>Pseudomonadati</taxon>
        <taxon>Bacteroidota</taxon>
        <taxon>Flavobacteriia</taxon>
        <taxon>Flavobacteriales</taxon>
        <taxon>Weeksellaceae</taxon>
        <taxon>Chryseobacterium group</taxon>
        <taxon>Soonwooa</taxon>
    </lineage>
</organism>
<dbReference type="RefSeq" id="WP_079666127.1">
    <property type="nucleotide sequence ID" value="NZ_FUYZ01000002.1"/>
</dbReference>